<dbReference type="AlphaFoldDB" id="A0A479ZRD6"/>
<dbReference type="Proteomes" id="UP000299794">
    <property type="component" value="Unassembled WGS sequence"/>
</dbReference>
<reference evidence="2" key="1">
    <citation type="submission" date="2019-02" db="EMBL/GenBank/DDBJ databases">
        <title>Draft genome sequence of Planktothrix agardhii NIES-905.</title>
        <authorList>
            <person name="Yamaguchi H."/>
            <person name="Suzuki S."/>
            <person name="Kawachi M."/>
        </authorList>
    </citation>
    <scope>NUCLEOTIDE SEQUENCE [LARGE SCALE GENOMIC DNA]</scope>
    <source>
        <strain evidence="2">CCAP 1459/11A</strain>
    </source>
</reference>
<sequence length="308" mass="35813">MITSSAKWWSADGSSIPDIDPHTKAKHQIYEEYIENLILTLYGKSRHGETTFTFVDGFCGGGVYYDTENNQSWLGSPIRIIQAVRKGFQKANRTLDINVNYIFIDKNKHHLDCLKNHAFPCAGLGELVDGKVHKFTINLDFSLEEQDQQLSLFDDLDKKVLKHSQNLFEQCEFINLEFEKYTQSAFSNSNNFYRGHSLFILDPFSWEHISMQSIRMINDIKGSEIIYTYMINELKRWVFGKKSSLSTRKKYNTILEAEGYYESIRARRSVPKSRIKPRNVSREIGSDNWQMELNPLINPIKPVLTLKM</sequence>
<protein>
    <recommendedName>
        <fullName evidence="3">Three-Cys-motif partner protein TcmP</fullName>
    </recommendedName>
</protein>
<gene>
    <name evidence="1" type="ORF">PA905_46790</name>
</gene>
<name>A0A479ZRD6_PLAAG</name>
<proteinExistence type="predicted"/>
<organism evidence="1 2">
    <name type="scientific">Planktothrix agardhii CCAP 1459/11A</name>
    <dbReference type="NCBI Taxonomy" id="282420"/>
    <lineage>
        <taxon>Bacteria</taxon>
        <taxon>Bacillati</taxon>
        <taxon>Cyanobacteriota</taxon>
        <taxon>Cyanophyceae</taxon>
        <taxon>Oscillatoriophycideae</taxon>
        <taxon>Oscillatoriales</taxon>
        <taxon>Microcoleaceae</taxon>
        <taxon>Planktothrix</taxon>
    </lineage>
</organism>
<comment type="caution">
    <text evidence="1">The sequence shown here is derived from an EMBL/GenBank/DDBJ whole genome shotgun (WGS) entry which is preliminary data.</text>
</comment>
<dbReference type="EMBL" id="BJCD01000023">
    <property type="protein sequence ID" value="GCL34742.1"/>
    <property type="molecule type" value="Genomic_DNA"/>
</dbReference>
<accession>A0A479ZRD6</accession>
<evidence type="ECO:0000313" key="1">
    <source>
        <dbReference type="EMBL" id="GCL34742.1"/>
    </source>
</evidence>
<dbReference type="InterPro" id="IPR031009">
    <property type="entry name" value="Tcm_partner"/>
</dbReference>
<evidence type="ECO:0008006" key="3">
    <source>
        <dbReference type="Google" id="ProtNLM"/>
    </source>
</evidence>
<dbReference type="RefSeq" id="WP_141292933.1">
    <property type="nucleotide sequence ID" value="NZ_BJCD01000023.1"/>
</dbReference>
<dbReference type="NCBIfam" id="TIGR04474">
    <property type="entry name" value="tcm_partner"/>
    <property type="match status" value="1"/>
</dbReference>
<evidence type="ECO:0000313" key="2">
    <source>
        <dbReference type="Proteomes" id="UP000299794"/>
    </source>
</evidence>